<dbReference type="InterPro" id="IPR036291">
    <property type="entry name" value="NAD(P)-bd_dom_sf"/>
</dbReference>
<evidence type="ECO:0000313" key="5">
    <source>
        <dbReference type="Proteomes" id="UP000031057"/>
    </source>
</evidence>
<keyword evidence="2" id="KW-0521">NADP</keyword>
<proteinExistence type="inferred from homology"/>
<protein>
    <recommendedName>
        <fullName evidence="3">NmrA-like domain-containing protein</fullName>
    </recommendedName>
</protein>
<sequence length="315" mass="33640">MNPAPEAVPFLVFGGTGAQGGAVIDALLSRGLSPKAYVRDVHSRAARALAGRGVSLVRGAMDDRDALLRAMEGIEGVFSMQPPPAAPADPDLEMRYGRAMVAAALQAGVSNFVHTSVARADEHENFAGWSAKRWWPLYWESKAAVNNAVRDAGFRRHMILKPAWMMDNLLPPRADWMVPGLKLRGALESALDPATCLDVIAAADIGEFGAAALLEPDRFNAAEIPLASQALTTGEIARSITDATGRRVVACHVSPQDAAVLGHHAGLTESQQWCNVEGYRVDHVQAASWGIALTGFARWAQKHANRFVIGPPEAG</sequence>
<reference evidence="4 5" key="1">
    <citation type="submission" date="2014-10" db="EMBL/GenBank/DDBJ databases">
        <title>Genome sequence of Novosphingobium malaysiense MUSC 273(T).</title>
        <authorList>
            <person name="Lee L.-H."/>
        </authorList>
    </citation>
    <scope>NUCLEOTIDE SEQUENCE [LARGE SCALE GENOMIC DNA]</scope>
    <source>
        <strain evidence="4 5">MUSC 273</strain>
    </source>
</reference>
<comment type="caution">
    <text evidence="4">The sequence shown here is derived from an EMBL/GenBank/DDBJ whole genome shotgun (WGS) entry which is preliminary data.</text>
</comment>
<dbReference type="AlphaFoldDB" id="A0A0B1ZDL6"/>
<dbReference type="STRING" id="1348853.LK12_22555"/>
<gene>
    <name evidence="4" type="ORF">LK12_22555</name>
</gene>
<dbReference type="PANTHER" id="PTHR42748">
    <property type="entry name" value="NITROGEN METABOLITE REPRESSION PROTEIN NMRA FAMILY MEMBER"/>
    <property type="match status" value="1"/>
</dbReference>
<feature type="domain" description="NmrA-like" evidence="3">
    <location>
        <begin position="11"/>
        <end position="282"/>
    </location>
</feature>
<dbReference type="RefSeq" id="WP_039290134.1">
    <property type="nucleotide sequence ID" value="NZ_JTDI01000009.1"/>
</dbReference>
<dbReference type="Pfam" id="PF05368">
    <property type="entry name" value="NmrA"/>
    <property type="match status" value="1"/>
</dbReference>
<dbReference type="Gene3D" id="3.90.25.10">
    <property type="entry name" value="UDP-galactose 4-epimerase, domain 1"/>
    <property type="match status" value="1"/>
</dbReference>
<organism evidence="4 5">
    <name type="scientific">Novosphingobium malaysiense</name>
    <dbReference type="NCBI Taxonomy" id="1348853"/>
    <lineage>
        <taxon>Bacteria</taxon>
        <taxon>Pseudomonadati</taxon>
        <taxon>Pseudomonadota</taxon>
        <taxon>Alphaproteobacteria</taxon>
        <taxon>Sphingomonadales</taxon>
        <taxon>Sphingomonadaceae</taxon>
        <taxon>Novosphingobium</taxon>
    </lineage>
</organism>
<evidence type="ECO:0000259" key="3">
    <source>
        <dbReference type="Pfam" id="PF05368"/>
    </source>
</evidence>
<dbReference type="InterPro" id="IPR008030">
    <property type="entry name" value="NmrA-like"/>
</dbReference>
<name>A0A0B1ZDL6_9SPHN</name>
<evidence type="ECO:0000256" key="2">
    <source>
        <dbReference type="ARBA" id="ARBA00022857"/>
    </source>
</evidence>
<accession>A0A0B1ZDL6</accession>
<dbReference type="Proteomes" id="UP000031057">
    <property type="component" value="Unassembled WGS sequence"/>
</dbReference>
<dbReference type="Gene3D" id="3.40.50.720">
    <property type="entry name" value="NAD(P)-binding Rossmann-like Domain"/>
    <property type="match status" value="1"/>
</dbReference>
<comment type="similarity">
    <text evidence="1">Belongs to the NmrA-type oxidoreductase family.</text>
</comment>
<dbReference type="PANTHER" id="PTHR42748:SF7">
    <property type="entry name" value="NMRA LIKE REDOX SENSOR 1-RELATED"/>
    <property type="match status" value="1"/>
</dbReference>
<dbReference type="SUPFAM" id="SSF51735">
    <property type="entry name" value="NAD(P)-binding Rossmann-fold domains"/>
    <property type="match status" value="1"/>
</dbReference>
<keyword evidence="5" id="KW-1185">Reference proteome</keyword>
<evidence type="ECO:0000313" key="4">
    <source>
        <dbReference type="EMBL" id="KHK89109.1"/>
    </source>
</evidence>
<evidence type="ECO:0000256" key="1">
    <source>
        <dbReference type="ARBA" id="ARBA00006328"/>
    </source>
</evidence>
<dbReference type="EMBL" id="JTDI01000009">
    <property type="protein sequence ID" value="KHK89109.1"/>
    <property type="molecule type" value="Genomic_DNA"/>
</dbReference>
<dbReference type="InterPro" id="IPR051164">
    <property type="entry name" value="NmrA-like_oxidored"/>
</dbReference>